<organism evidence="1 2">
    <name type="scientific">Schaalia naturae</name>
    <dbReference type="NCBI Taxonomy" id="635203"/>
    <lineage>
        <taxon>Bacteria</taxon>
        <taxon>Bacillati</taxon>
        <taxon>Actinomycetota</taxon>
        <taxon>Actinomycetes</taxon>
        <taxon>Actinomycetales</taxon>
        <taxon>Actinomycetaceae</taxon>
        <taxon>Schaalia</taxon>
    </lineage>
</organism>
<gene>
    <name evidence="1" type="ORF">ACFQWG_01565</name>
</gene>
<dbReference type="Proteomes" id="UP001596527">
    <property type="component" value="Unassembled WGS sequence"/>
</dbReference>
<evidence type="ECO:0000313" key="2">
    <source>
        <dbReference type="Proteomes" id="UP001596527"/>
    </source>
</evidence>
<protein>
    <submittedName>
        <fullName evidence="1">Uncharacterized protein</fullName>
    </submittedName>
</protein>
<dbReference type="EMBL" id="JBHTEF010000001">
    <property type="protein sequence ID" value="MFC7579914.1"/>
    <property type="molecule type" value="Genomic_DNA"/>
</dbReference>
<sequence length="174" mass="19070">MGSKGAGRRSVCARRRATSASVHLGRFQDVDVSREITEVARVAVEQTGLRGIAALQAEASLIGASRAQLRSFARGMLPEGRTGAFEPAASQPDMWELRVQDARLGAFRFYHGEPECGDPDVAVMLFHQKSTDGLSADEIAQAQDRAMAQAQRRYERGRPCRWGHVDHCSSCLNQ</sequence>
<comment type="caution">
    <text evidence="1">The sequence shown here is derived from an EMBL/GenBank/DDBJ whole genome shotgun (WGS) entry which is preliminary data.</text>
</comment>
<accession>A0ABW2SIG5</accession>
<keyword evidence="2" id="KW-1185">Reference proteome</keyword>
<dbReference type="RefSeq" id="WP_380971484.1">
    <property type="nucleotide sequence ID" value="NZ_JBHTEF010000001.1"/>
</dbReference>
<evidence type="ECO:0000313" key="1">
    <source>
        <dbReference type="EMBL" id="MFC7579914.1"/>
    </source>
</evidence>
<name>A0ABW2SIG5_9ACTO</name>
<reference evidence="2" key="1">
    <citation type="journal article" date="2019" name="Int. J. Syst. Evol. Microbiol.">
        <title>The Global Catalogue of Microorganisms (GCM) 10K type strain sequencing project: providing services to taxonomists for standard genome sequencing and annotation.</title>
        <authorList>
            <consortium name="The Broad Institute Genomics Platform"/>
            <consortium name="The Broad Institute Genome Sequencing Center for Infectious Disease"/>
            <person name="Wu L."/>
            <person name="Ma J."/>
        </authorList>
    </citation>
    <scope>NUCLEOTIDE SEQUENCE [LARGE SCALE GENOMIC DNA]</scope>
    <source>
        <strain evidence="2">CCUG 56698</strain>
    </source>
</reference>
<proteinExistence type="predicted"/>